<name>A0A8C6K8T0_NOTFU</name>
<evidence type="ECO:0000313" key="5">
    <source>
        <dbReference type="Proteomes" id="UP000694548"/>
    </source>
</evidence>
<dbReference type="Ensembl" id="ENSNFUT00015000325.1">
    <property type="protein sequence ID" value="ENSNFUP00015000273.1"/>
    <property type="gene ID" value="ENSNFUG00015000236.1"/>
</dbReference>
<proteinExistence type="predicted"/>
<keyword evidence="1" id="KW-0597">Phosphoprotein</keyword>
<reference evidence="4" key="2">
    <citation type="submission" date="2025-08" db="UniProtKB">
        <authorList>
            <consortium name="Ensembl"/>
        </authorList>
    </citation>
    <scope>IDENTIFICATION</scope>
</reference>
<dbReference type="InterPro" id="IPR026320">
    <property type="entry name" value="PRR14"/>
</dbReference>
<sequence length="585" mass="64828">MLSQTLTLTESDESGRGLGAESPPPGVPLANAGTDLFRSFSFSLMLKQIMMVAFFPAGILSPQFLPISPPPPPVAPCCSCSSLLPRLLAAHRLEVRRLLRGALTSLGRRLDTLERRSRGKGQRRRKSRRGGAPAGSSTSTCSTTSSYKSTPLPCVSTSSSANGYKSPPSSFRQSDHRTRCSEEDLVSSRRRRRKNHEEPILLANSADSDEKEKKGGRFVGQMAAFFRGGDEKQELLILQNVGQNQHRENEGGASPAEGAVGLCQRRNGSSHYQSAMVVLQTTGSQSDATVSSSQWHFSDIITFISSNQRVLEHWLITPPSHTNSAPVLHLSASAMEAMLDWVRGEASWSPFRHLRDWTPPPSLGMDHCYTGRHTVSPTVSDQRHQKQRANHITRSLCLPQRRNLPLPPCSSEELSGACPADQSSAVSGFLSPDIELVQRVSQIRIRRASPKETPLTPMGLPKVKRLKKKEFSLEEIYTNKNYKPPPLNRSLETIFEVPREKDGALLLIGQQKRRRLLFFPDFTQPRKRKKPQGAGFPVFMTPRKRAAVRRHLHTTGLDGGGDPDAMLVERLSSLENFLTERGLHM</sequence>
<gene>
    <name evidence="4" type="primary">wu:fi75a02</name>
</gene>
<feature type="compositionally biased region" description="Low complexity" evidence="2">
    <location>
        <begin position="130"/>
        <end position="150"/>
    </location>
</feature>
<protein>
    <submittedName>
        <fullName evidence="4">Proline rich 14 like</fullName>
    </submittedName>
</protein>
<feature type="region of interest" description="Disordered" evidence="2">
    <location>
        <begin position="112"/>
        <end position="214"/>
    </location>
</feature>
<reference evidence="4" key="3">
    <citation type="submission" date="2025-09" db="UniProtKB">
        <authorList>
            <consortium name="Ensembl"/>
        </authorList>
    </citation>
    <scope>IDENTIFICATION</scope>
</reference>
<dbReference type="PANTHER" id="PTHR14522:SF2">
    <property type="entry name" value="PROLINE-RICH PROTEIN 14"/>
    <property type="match status" value="1"/>
</dbReference>
<dbReference type="PANTHER" id="PTHR14522">
    <property type="entry name" value="EMO2-RELATED"/>
    <property type="match status" value="1"/>
</dbReference>
<feature type="compositionally biased region" description="Basic and acidic residues" evidence="2">
    <location>
        <begin position="173"/>
        <end position="182"/>
    </location>
</feature>
<organism evidence="4 5">
    <name type="scientific">Nothobranchius furzeri</name>
    <name type="common">Turquoise killifish</name>
    <dbReference type="NCBI Taxonomy" id="105023"/>
    <lineage>
        <taxon>Eukaryota</taxon>
        <taxon>Metazoa</taxon>
        <taxon>Chordata</taxon>
        <taxon>Craniata</taxon>
        <taxon>Vertebrata</taxon>
        <taxon>Euteleostomi</taxon>
        <taxon>Actinopterygii</taxon>
        <taxon>Neopterygii</taxon>
        <taxon>Teleostei</taxon>
        <taxon>Neoteleostei</taxon>
        <taxon>Acanthomorphata</taxon>
        <taxon>Ovalentaria</taxon>
        <taxon>Atherinomorphae</taxon>
        <taxon>Cyprinodontiformes</taxon>
        <taxon>Nothobranchiidae</taxon>
        <taxon>Nothobranchius</taxon>
    </lineage>
</organism>
<feature type="compositionally biased region" description="Basic residues" evidence="2">
    <location>
        <begin position="117"/>
        <end position="129"/>
    </location>
</feature>
<evidence type="ECO:0000256" key="1">
    <source>
        <dbReference type="ARBA" id="ARBA00022553"/>
    </source>
</evidence>
<dbReference type="Pfam" id="PF15386">
    <property type="entry name" value="Tantalus"/>
    <property type="match status" value="1"/>
</dbReference>
<evidence type="ECO:0000256" key="2">
    <source>
        <dbReference type="SAM" id="MobiDB-lite"/>
    </source>
</evidence>
<feature type="domain" description="Tantalus-like" evidence="3">
    <location>
        <begin position="455"/>
        <end position="512"/>
    </location>
</feature>
<feature type="region of interest" description="Disordered" evidence="2">
    <location>
        <begin position="1"/>
        <end position="27"/>
    </location>
</feature>
<evidence type="ECO:0000259" key="3">
    <source>
        <dbReference type="Pfam" id="PF15386"/>
    </source>
</evidence>
<reference evidence="4" key="1">
    <citation type="submission" date="2014-08" db="EMBL/GenBank/DDBJ databases">
        <authorList>
            <person name="Senf B."/>
            <person name="Petzold A."/>
            <person name="Downie B.R."/>
            <person name="Koch P."/>
            <person name="Platzer M."/>
        </authorList>
    </citation>
    <scope>NUCLEOTIDE SEQUENCE [LARGE SCALE GENOMIC DNA]</scope>
    <source>
        <strain evidence="4">GRZ</strain>
    </source>
</reference>
<accession>A0A8C6K8T0</accession>
<evidence type="ECO:0000313" key="4">
    <source>
        <dbReference type="Ensembl" id="ENSNFUP00015000273.1"/>
    </source>
</evidence>
<dbReference type="GeneTree" id="ENSGT00520000055626"/>
<dbReference type="InterPro" id="IPR028149">
    <property type="entry name" value="Tantalus-like"/>
</dbReference>
<keyword evidence="5" id="KW-1185">Reference proteome</keyword>
<dbReference type="Proteomes" id="UP000694548">
    <property type="component" value="Chromosome sgr02"/>
</dbReference>
<feature type="compositionally biased region" description="Polar residues" evidence="2">
    <location>
        <begin position="155"/>
        <end position="172"/>
    </location>
</feature>
<dbReference type="AlphaFoldDB" id="A0A8C6K8T0"/>